<keyword evidence="1" id="KW-0812">Transmembrane</keyword>
<dbReference type="InterPro" id="IPR001466">
    <property type="entry name" value="Beta-lactam-related"/>
</dbReference>
<accession>A0A1M4T919</accession>
<evidence type="ECO:0000259" key="2">
    <source>
        <dbReference type="Pfam" id="PF00144"/>
    </source>
</evidence>
<dbReference type="Gene3D" id="3.40.710.10">
    <property type="entry name" value="DD-peptidase/beta-lactamase superfamily"/>
    <property type="match status" value="1"/>
</dbReference>
<feature type="domain" description="Beta-lactamase-related" evidence="2">
    <location>
        <begin position="309"/>
        <end position="577"/>
    </location>
</feature>
<dbReference type="EMBL" id="FQUL01000004">
    <property type="protein sequence ID" value="SHE40915.1"/>
    <property type="molecule type" value="Genomic_DNA"/>
</dbReference>
<feature type="transmembrane region" description="Helical" evidence="1">
    <location>
        <begin position="190"/>
        <end position="208"/>
    </location>
</feature>
<proteinExistence type="predicted"/>
<feature type="transmembrane region" description="Helical" evidence="1">
    <location>
        <begin position="164"/>
        <end position="184"/>
    </location>
</feature>
<dbReference type="SUPFAM" id="SSF56601">
    <property type="entry name" value="beta-lactamase/transpeptidase-like"/>
    <property type="match status" value="1"/>
</dbReference>
<feature type="transmembrane region" description="Helical" evidence="1">
    <location>
        <begin position="68"/>
        <end position="89"/>
    </location>
</feature>
<dbReference type="Proteomes" id="UP000184295">
    <property type="component" value="Unassembled WGS sequence"/>
</dbReference>
<evidence type="ECO:0000313" key="3">
    <source>
        <dbReference type="EMBL" id="SHE40915.1"/>
    </source>
</evidence>
<dbReference type="PANTHER" id="PTHR46825:SF8">
    <property type="entry name" value="BETA-LACTAMASE-RELATED"/>
    <property type="match status" value="1"/>
</dbReference>
<reference evidence="4" key="1">
    <citation type="submission" date="2016-11" db="EMBL/GenBank/DDBJ databases">
        <authorList>
            <person name="Varghese N."/>
            <person name="Submissions S."/>
        </authorList>
    </citation>
    <scope>NUCLEOTIDE SEQUENCE [LARGE SCALE GENOMIC DNA]</scope>
    <source>
        <strain evidence="4">DSM 19514</strain>
    </source>
</reference>
<keyword evidence="1" id="KW-1133">Transmembrane helix</keyword>
<feature type="transmembrane region" description="Helical" evidence="1">
    <location>
        <begin position="12"/>
        <end position="36"/>
    </location>
</feature>
<dbReference type="InterPro" id="IPR050491">
    <property type="entry name" value="AmpC-like"/>
</dbReference>
<keyword evidence="1" id="KW-0472">Membrane</keyword>
<evidence type="ECO:0000313" key="4">
    <source>
        <dbReference type="Proteomes" id="UP000184295"/>
    </source>
</evidence>
<gene>
    <name evidence="3" type="ORF">SAMN02745225_00555</name>
</gene>
<dbReference type="Pfam" id="PF00144">
    <property type="entry name" value="Beta-lactamase"/>
    <property type="match status" value="1"/>
</dbReference>
<dbReference type="STRING" id="1121881.SAMN02745225_00555"/>
<name>A0A1M4T919_9ACTN</name>
<keyword evidence="4" id="KW-1185">Reference proteome</keyword>
<organism evidence="3 4">
    <name type="scientific">Ferrithrix thermotolerans DSM 19514</name>
    <dbReference type="NCBI Taxonomy" id="1121881"/>
    <lineage>
        <taxon>Bacteria</taxon>
        <taxon>Bacillati</taxon>
        <taxon>Actinomycetota</taxon>
        <taxon>Acidimicrobiia</taxon>
        <taxon>Acidimicrobiales</taxon>
        <taxon>Acidimicrobiaceae</taxon>
        <taxon>Ferrithrix</taxon>
    </lineage>
</organism>
<dbReference type="AlphaFoldDB" id="A0A1M4T919"/>
<evidence type="ECO:0000256" key="1">
    <source>
        <dbReference type="SAM" id="Phobius"/>
    </source>
</evidence>
<dbReference type="PANTHER" id="PTHR46825">
    <property type="entry name" value="D-ALANYL-D-ALANINE-CARBOXYPEPTIDASE/ENDOPEPTIDASE AMPH"/>
    <property type="match status" value="1"/>
</dbReference>
<sequence length="586" mass="64532">MVMGKGERKSSDVLWLVGLLLGLVWSVIVPFVSPYFLATHTVAVEALGGTTLSMVTAGAFARLHRVPLLLALGAPLVAVVRASPFYWWAGKRYGHYIVDIFAARSPHAQKMARRTEVLLKRLGPWAVVFAYFLPVPNGLIFAMSGWAGMSLGVFLLLDLLDAFLYSLVMVALGYFLGQGAITVARLVDEYAFVLVTLSIVGLVLVTYLRRYRRSLYPLAKERFLGAEDKDDMNLHSIESKYQDEGNLSHGLREHHLRPEALLEDLERAVDRPAGSSVAVGIVSGSLKEIFISLDTQLGNSSESSFLRKYHLGSFSSVLTATYLGSCVSAGAISLNESWSNESCEDREDIPFGRLATHTSGLPFLPWNFLYKTLSDVNSPLCCYNEEDLFRFSRRRRRVSVGYRYSNVGMSLVGLSLGGGTLEGYKKGIEEAVLAPLGMDRTDFLSAGHDERVNGFRNGKRVVLDPSGPFTPAMGIVSTPRDLMLFLKSSIDPESSLLAEGLRLSQRTHSISKDSSFAMGLGWHIFLGRQGTWLYHEIRSQGSSGVMAIHPQRGWGIFALSDCGDTAMQVSLDAWVRAFLARSVAYD</sequence>
<protein>
    <submittedName>
        <fullName evidence="3">Membrane protein DedA, SNARE-associated domain</fullName>
    </submittedName>
</protein>
<dbReference type="InterPro" id="IPR012338">
    <property type="entry name" value="Beta-lactam/transpept-like"/>
</dbReference>